<proteinExistence type="predicted"/>
<dbReference type="Pfam" id="PF14388">
    <property type="entry name" value="DUF4419"/>
    <property type="match status" value="1"/>
</dbReference>
<comment type="caution">
    <text evidence="1">The sequence shown here is derived from an EMBL/GenBank/DDBJ whole genome shotgun (WGS) entry which is preliminary data.</text>
</comment>
<dbReference type="PANTHER" id="PTHR31252:SF11">
    <property type="entry name" value="DUF4419 DOMAIN-CONTAINING PROTEIN"/>
    <property type="match status" value="1"/>
</dbReference>
<dbReference type="EMBL" id="CCBP010000023">
    <property type="protein sequence ID" value="CDO68663.1"/>
    <property type="molecule type" value="Genomic_DNA"/>
</dbReference>
<dbReference type="PANTHER" id="PTHR31252">
    <property type="entry name" value="DUF4419 DOMAIN-CONTAINING PROTEIN"/>
    <property type="match status" value="1"/>
</dbReference>
<dbReference type="STRING" id="5643.A0A060S8F9"/>
<dbReference type="Proteomes" id="UP000029665">
    <property type="component" value="Unassembled WGS sequence"/>
</dbReference>
<reference evidence="1" key="1">
    <citation type="submission" date="2014-01" db="EMBL/GenBank/DDBJ databases">
        <title>The genome of the white-rot fungus Pycnoporus cinnabarinus: a basidiomycete model with a versatile arsenal for lignocellulosic biomass breakdown.</title>
        <authorList>
            <person name="Levasseur A."/>
            <person name="Lomascolo A."/>
            <person name="Ruiz-Duenas F.J."/>
            <person name="Uzan E."/>
            <person name="Piumi F."/>
            <person name="Kues U."/>
            <person name="Ram A.F.J."/>
            <person name="Murat C."/>
            <person name="Haon M."/>
            <person name="Benoit I."/>
            <person name="Arfi Y."/>
            <person name="Chevret D."/>
            <person name="Drula E."/>
            <person name="Kwon M.J."/>
            <person name="Gouret P."/>
            <person name="Lesage-Meessen L."/>
            <person name="Lombard V."/>
            <person name="Mariette J."/>
            <person name="Noirot C."/>
            <person name="Park J."/>
            <person name="Patyshakuliyeva A."/>
            <person name="Wieneger R.A.B."/>
            <person name="Wosten H.A.B."/>
            <person name="Martin F."/>
            <person name="Coutinho P.M."/>
            <person name="de Vries R."/>
            <person name="Martinez A.T."/>
            <person name="Klopp C."/>
            <person name="Pontarotti P."/>
            <person name="Henrissat B."/>
            <person name="Record E."/>
        </authorList>
    </citation>
    <scope>NUCLEOTIDE SEQUENCE [LARGE SCALE GENOMIC DNA]</scope>
    <source>
        <strain evidence="1">BRFM137</strain>
    </source>
</reference>
<evidence type="ECO:0000313" key="1">
    <source>
        <dbReference type="EMBL" id="CDO68663.1"/>
    </source>
</evidence>
<dbReference type="OMA" id="AFCFWDA"/>
<name>A0A060S8F9_PYCCI</name>
<protein>
    <submittedName>
        <fullName evidence="1">Uncharacterized protein</fullName>
    </submittedName>
</protein>
<dbReference type="InterPro" id="IPR025533">
    <property type="entry name" value="DUF4419"/>
</dbReference>
<dbReference type="HOGENOM" id="CLU_037155_2_0_1"/>
<organism evidence="1 2">
    <name type="scientific">Pycnoporus cinnabarinus</name>
    <name type="common">Cinnabar-red polypore</name>
    <name type="synonym">Trametes cinnabarina</name>
    <dbReference type="NCBI Taxonomy" id="5643"/>
    <lineage>
        <taxon>Eukaryota</taxon>
        <taxon>Fungi</taxon>
        <taxon>Dikarya</taxon>
        <taxon>Basidiomycota</taxon>
        <taxon>Agaricomycotina</taxon>
        <taxon>Agaricomycetes</taxon>
        <taxon>Polyporales</taxon>
        <taxon>Polyporaceae</taxon>
        <taxon>Trametes</taxon>
    </lineage>
</organism>
<dbReference type="OrthoDB" id="9978173at2759"/>
<gene>
    <name evidence="1" type="ORF">BN946_scf184790.g12</name>
</gene>
<dbReference type="AlphaFoldDB" id="A0A060S8F9"/>
<evidence type="ECO:0000313" key="2">
    <source>
        <dbReference type="Proteomes" id="UP000029665"/>
    </source>
</evidence>
<keyword evidence="2" id="KW-1185">Reference proteome</keyword>
<sequence>MPVTFAVSPVAAEAVYEYEYEPMTDAEILAEACMVQFPLCKELLQSSITTEERASLYPRTNGFVRTVLDAYAMHHHLILRPDDVWIAILTQLCFYVNAHAEELRGHFVAHDGKKELILMTRKIHENVVDSTLVEWILPDFSTTTTKDRTVSAIVMMSTLKEYFEYEMQITCGIPTVTLLGTKDDWQALLRRLDRLPTLGAEPAAWALMLRPILRRFLAVFDNPEQPDLDFWRSVVYQHDEDCGEDNISGWLTAFCVWDNEGVWKAGKLPDRPEMHDGDSAAGNRESSLGTIEMQIRDTGKYVLDGVPYFTISVEKIPAGYCEVDVTVDDNGIRLKCNMTAGHVASKVLSCDPDGEKNTVMPSAQWFIYEKW</sequence>
<accession>A0A060S8F9</accession>